<organism evidence="1">
    <name type="scientific">Myoviridae sp. ctfrL10</name>
    <dbReference type="NCBI Taxonomy" id="2826678"/>
    <lineage>
        <taxon>Viruses</taxon>
        <taxon>Duplodnaviria</taxon>
        <taxon>Heunggongvirae</taxon>
        <taxon>Uroviricota</taxon>
        <taxon>Caudoviricetes</taxon>
    </lineage>
</organism>
<name>A0A8S5MRB3_9CAUD</name>
<proteinExistence type="predicted"/>
<protein>
    <submittedName>
        <fullName evidence="1">Uncharacterized protein</fullName>
    </submittedName>
</protein>
<sequence>MLRCECIKAIAVAVGALRCHLIEGGNKGSRIYSYEPFKWW</sequence>
<accession>A0A8S5MRB3</accession>
<evidence type="ECO:0000313" key="1">
    <source>
        <dbReference type="EMBL" id="DAD84893.1"/>
    </source>
</evidence>
<reference evidence="1" key="1">
    <citation type="journal article" date="2021" name="Proc. Natl. Acad. Sci. U.S.A.">
        <title>A Catalog of Tens of Thousands of Viruses from Human Metagenomes Reveals Hidden Associations with Chronic Diseases.</title>
        <authorList>
            <person name="Tisza M.J."/>
            <person name="Buck C.B."/>
        </authorList>
    </citation>
    <scope>NUCLEOTIDE SEQUENCE</scope>
    <source>
        <strain evidence="1">CtfrL10</strain>
    </source>
</reference>
<dbReference type="EMBL" id="BK014968">
    <property type="protein sequence ID" value="DAD84893.1"/>
    <property type="molecule type" value="Genomic_DNA"/>
</dbReference>